<dbReference type="SUPFAM" id="SSF57716">
    <property type="entry name" value="Glucocorticoid receptor-like (DNA-binding domain)"/>
    <property type="match status" value="1"/>
</dbReference>
<feature type="region of interest" description="Disordered" evidence="6">
    <location>
        <begin position="165"/>
        <end position="206"/>
    </location>
</feature>
<keyword evidence="1" id="KW-0479">Metal-binding</keyword>
<evidence type="ECO:0000313" key="8">
    <source>
        <dbReference type="EMBL" id="CAH3163476.1"/>
    </source>
</evidence>
<dbReference type="Pfam" id="PF05485">
    <property type="entry name" value="THAP"/>
    <property type="match status" value="1"/>
</dbReference>
<dbReference type="InterPro" id="IPR052224">
    <property type="entry name" value="THAP_domain_protein"/>
</dbReference>
<evidence type="ECO:0000256" key="2">
    <source>
        <dbReference type="ARBA" id="ARBA00022771"/>
    </source>
</evidence>
<feature type="compositionally biased region" description="Basic and acidic residues" evidence="6">
    <location>
        <begin position="177"/>
        <end position="198"/>
    </location>
</feature>
<proteinExistence type="predicted"/>
<dbReference type="PROSITE" id="PS50950">
    <property type="entry name" value="ZF_THAP"/>
    <property type="match status" value="1"/>
</dbReference>
<evidence type="ECO:0000256" key="6">
    <source>
        <dbReference type="SAM" id="MobiDB-lite"/>
    </source>
</evidence>
<evidence type="ECO:0000256" key="4">
    <source>
        <dbReference type="ARBA" id="ARBA00023125"/>
    </source>
</evidence>
<evidence type="ECO:0000259" key="7">
    <source>
        <dbReference type="PROSITE" id="PS50950"/>
    </source>
</evidence>
<feature type="compositionally biased region" description="Acidic residues" evidence="6">
    <location>
        <begin position="283"/>
        <end position="293"/>
    </location>
</feature>
<feature type="region of interest" description="Disordered" evidence="6">
    <location>
        <begin position="248"/>
        <end position="299"/>
    </location>
</feature>
<dbReference type="InterPro" id="IPR006612">
    <property type="entry name" value="THAP_Znf"/>
</dbReference>
<evidence type="ECO:0000256" key="1">
    <source>
        <dbReference type="ARBA" id="ARBA00022723"/>
    </source>
</evidence>
<evidence type="ECO:0000256" key="3">
    <source>
        <dbReference type="ARBA" id="ARBA00022833"/>
    </source>
</evidence>
<keyword evidence="3" id="KW-0862">Zinc</keyword>
<evidence type="ECO:0000313" key="9">
    <source>
        <dbReference type="Proteomes" id="UP001159405"/>
    </source>
</evidence>
<keyword evidence="9" id="KW-1185">Reference proteome</keyword>
<dbReference type="PANTHER" id="PTHR46927:SF3">
    <property type="entry name" value="THAP-TYPE DOMAIN-CONTAINING PROTEIN"/>
    <property type="match status" value="1"/>
</dbReference>
<protein>
    <recommendedName>
        <fullName evidence="7">THAP-type domain-containing protein</fullName>
    </recommendedName>
</protein>
<organism evidence="8 9">
    <name type="scientific">Porites lobata</name>
    <dbReference type="NCBI Taxonomy" id="104759"/>
    <lineage>
        <taxon>Eukaryota</taxon>
        <taxon>Metazoa</taxon>
        <taxon>Cnidaria</taxon>
        <taxon>Anthozoa</taxon>
        <taxon>Hexacorallia</taxon>
        <taxon>Scleractinia</taxon>
        <taxon>Fungiina</taxon>
        <taxon>Poritidae</taxon>
        <taxon>Porites</taxon>
    </lineage>
</organism>
<evidence type="ECO:0000256" key="5">
    <source>
        <dbReference type="PROSITE-ProRule" id="PRU00309"/>
    </source>
</evidence>
<comment type="caution">
    <text evidence="8">The sequence shown here is derived from an EMBL/GenBank/DDBJ whole genome shotgun (WGS) entry which is preliminary data.</text>
</comment>
<feature type="domain" description="THAP-type" evidence="7">
    <location>
        <begin position="30"/>
        <end position="116"/>
    </location>
</feature>
<dbReference type="Proteomes" id="UP001159405">
    <property type="component" value="Unassembled WGS sequence"/>
</dbReference>
<dbReference type="SMART" id="SM00980">
    <property type="entry name" value="THAP"/>
    <property type="match status" value="1"/>
</dbReference>
<gene>
    <name evidence="8" type="ORF">PLOB_00005836</name>
</gene>
<reference evidence="8 9" key="1">
    <citation type="submission" date="2022-05" db="EMBL/GenBank/DDBJ databases">
        <authorList>
            <consortium name="Genoscope - CEA"/>
            <person name="William W."/>
        </authorList>
    </citation>
    <scope>NUCLEOTIDE SEQUENCE [LARGE SCALE GENOMIC DNA]</scope>
</reference>
<name>A0ABN8QIR0_9CNID</name>
<keyword evidence="2 5" id="KW-0863">Zinc-finger</keyword>
<dbReference type="PANTHER" id="PTHR46927">
    <property type="entry name" value="AGAP005574-PA"/>
    <property type="match status" value="1"/>
</dbReference>
<accession>A0ABN8QIR0</accession>
<dbReference type="EMBL" id="CALNXK010000126">
    <property type="protein sequence ID" value="CAH3163476.1"/>
    <property type="molecule type" value="Genomic_DNA"/>
</dbReference>
<sequence length="299" mass="33826">MGPSVILMSVKELDFCKQHRLLLKSSSGIMLDACVVFGCSRTADPQRGIRLHRIPSFDDPCEEIIKRRRKWVNFVQQRRAKWKPTKHSKICSLHFKREYFTRMFTLLSGQKIPSSPRLKEDNLGPCVFPSIQANSPEFKGSATKPQSARAKMSIARKIVKEMQASSSTKTFTAGEENSAKADENSREEKHVREVKTVELPEEEASTVEVESKIGVVATVVKYKMRYGCYEINFGHITKENESTLHVHAKGGDANRDSDDDDDDVYDYNVHKKSDKEGGGTGDTETETDETIETDETKRD</sequence>
<keyword evidence="4 5" id="KW-0238">DNA-binding</keyword>
<feature type="compositionally biased region" description="Basic and acidic residues" evidence="6">
    <location>
        <begin position="268"/>
        <end position="277"/>
    </location>
</feature>